<keyword evidence="5" id="KW-1185">Reference proteome</keyword>
<dbReference type="Pfam" id="PF00933">
    <property type="entry name" value="Glyco_hydro_3"/>
    <property type="match status" value="1"/>
</dbReference>
<evidence type="ECO:0000313" key="5">
    <source>
        <dbReference type="Proteomes" id="UP001501442"/>
    </source>
</evidence>
<dbReference type="Pfam" id="PF10633">
    <property type="entry name" value="NPCBM_assoc"/>
    <property type="match status" value="1"/>
</dbReference>
<dbReference type="Pfam" id="PF01915">
    <property type="entry name" value="Glyco_hydro_3_C"/>
    <property type="match status" value="1"/>
</dbReference>
<dbReference type="InterPro" id="IPR001764">
    <property type="entry name" value="Glyco_hydro_3_N"/>
</dbReference>
<dbReference type="Gene3D" id="3.20.20.300">
    <property type="entry name" value="Glycoside hydrolase, family 3, N-terminal domain"/>
    <property type="match status" value="1"/>
</dbReference>
<dbReference type="Gene3D" id="3.40.50.1700">
    <property type="entry name" value="Glycoside hydrolase family 3 C-terminal domain"/>
    <property type="match status" value="1"/>
</dbReference>
<dbReference type="SUPFAM" id="SSF52279">
    <property type="entry name" value="Beta-D-glucan exohydrolase, C-terminal domain"/>
    <property type="match status" value="1"/>
</dbReference>
<dbReference type="SUPFAM" id="SSF51445">
    <property type="entry name" value="(Trans)glycosidases"/>
    <property type="match status" value="1"/>
</dbReference>
<dbReference type="RefSeq" id="WP_345433559.1">
    <property type="nucleotide sequence ID" value="NZ_BAABHK010000007.1"/>
</dbReference>
<comment type="caution">
    <text evidence="4">The sequence shown here is derived from an EMBL/GenBank/DDBJ whole genome shotgun (WGS) entry which is preliminary data.</text>
</comment>
<reference evidence="5" key="1">
    <citation type="journal article" date="2019" name="Int. J. Syst. Evol. Microbiol.">
        <title>The Global Catalogue of Microorganisms (GCM) 10K type strain sequencing project: providing services to taxonomists for standard genome sequencing and annotation.</title>
        <authorList>
            <consortium name="The Broad Institute Genomics Platform"/>
            <consortium name="The Broad Institute Genome Sequencing Center for Infectious Disease"/>
            <person name="Wu L."/>
            <person name="Ma J."/>
        </authorList>
    </citation>
    <scope>NUCLEOTIDE SEQUENCE [LARGE SCALE GENOMIC DNA]</scope>
    <source>
        <strain evidence="5">JCM 17939</strain>
    </source>
</reference>
<proteinExistence type="inferred from homology"/>
<evidence type="ECO:0000313" key="4">
    <source>
        <dbReference type="EMBL" id="GAA4629581.1"/>
    </source>
</evidence>
<dbReference type="SMART" id="SM01217">
    <property type="entry name" value="Fn3_like"/>
    <property type="match status" value="1"/>
</dbReference>
<sequence length="1007" mass="104051">MTRSRAHGRKPQRLWAAIAGVAIASGGLLVPVQSASADAGQPWMNAAQSPSTRAGELLAAMTLADKVNMLHGSGDAPVPTVGYIAPIPRLHVPGITMTDGPAGVRDRVDKSTALPSPSALAAGFDPRLAEEYGSVLGGDARALGQDVVFGPGQNIQRVPVNGRNFEYFSEDPYLSGTLAGADVRGIQRRGVIATVKHYVANNQETNRKTVSANMDDRTLHEIYEKNFGVAVADGRPGSAMCSYNRINDVYACDDSETLGSLRSQLGFDGFVVSDYPATHATTSIKDGLNVELPTGVFNTLPNVQAALDKGSITMADIDARIRETLTVLFRFGLFDRDTTARGPIDQDADNAAAQRIEAQSAVLLKNDGDVLPLGSSTHDIAVIGAPAKASAQGGGSSKVNPLSMDNTYDAIVSRAGSPATVSYADGSNVDQAAAIAKSAQVALVFVKDGEAEGSDRSNLSLPGNQDALVDAVTKANPHTVVVLQTGSAVLMPWLKQVEGVLQTWYPGARGGAATAQLLWGDVNPSGKLPQTWPASNAQTPVGTPAQYPGIDGESSYSEGVYVGYRWYDQHDETPLFPFGHGLSYTGFRYSDLRLHHSSGDSRDPVTVSFRITNTGDRAGAEAPQVYVGKPDTLAPTAPKELGAFGKVALAPHQTRTVTLAVKPRELAYWDSGAQAFTVQDGSYTIAVGGSSASLPLHATYRVRKTDGPVRITIDGLPGVVQPGTTHTATATVSNLSDVPLTSATLKVSAPSGWRVAPGKGSIGTVQAGRRARQTFRVTVPAGAAPGAAGLSVTLSGRVDDRRMSAIRTVRLNVPYASMAAAADTVGVTDNGDPGVGNFDGSGYSYSAQSLAADGVTPGGTVKVGSATTVFPAQAPGTPDAVSASGQVVKVGGTGGSLVVLGAAHNGVGRGTLKAMFTDGTSADVPIDFADWYANAPTGSGSIVSTGQWNQPLTGGKGPHDVSLYGEVRPLPAGRTLAYVTLPAVGNMSLFSVSVDASAAPSGAATRP</sequence>
<keyword evidence="2" id="KW-0378">Hydrolase</keyword>
<dbReference type="InterPro" id="IPR013783">
    <property type="entry name" value="Ig-like_fold"/>
</dbReference>
<accession>A0ABP8UF44</accession>
<gene>
    <name evidence="4" type="ORF">GCM10023196_051490</name>
</gene>
<protein>
    <recommendedName>
        <fullName evidence="3">Fibronectin type III-like domain-containing protein</fullName>
    </recommendedName>
</protein>
<dbReference type="InterPro" id="IPR017853">
    <property type="entry name" value="GH"/>
</dbReference>
<dbReference type="InterPro" id="IPR002772">
    <property type="entry name" value="Glyco_hydro_3_C"/>
</dbReference>
<dbReference type="InterPro" id="IPR036962">
    <property type="entry name" value="Glyco_hydro_3_N_sf"/>
</dbReference>
<dbReference type="InterPro" id="IPR018905">
    <property type="entry name" value="A-galactase_NEW3"/>
</dbReference>
<evidence type="ECO:0000256" key="1">
    <source>
        <dbReference type="ARBA" id="ARBA00005336"/>
    </source>
</evidence>
<evidence type="ECO:0000256" key="2">
    <source>
        <dbReference type="ARBA" id="ARBA00022801"/>
    </source>
</evidence>
<dbReference type="PRINTS" id="PR00133">
    <property type="entry name" value="GLHYDRLASE3"/>
</dbReference>
<dbReference type="InterPro" id="IPR026891">
    <property type="entry name" value="Fn3-like"/>
</dbReference>
<dbReference type="Proteomes" id="UP001501442">
    <property type="component" value="Unassembled WGS sequence"/>
</dbReference>
<organism evidence="4 5">
    <name type="scientific">Actinoallomurus vinaceus</name>
    <dbReference type="NCBI Taxonomy" id="1080074"/>
    <lineage>
        <taxon>Bacteria</taxon>
        <taxon>Bacillati</taxon>
        <taxon>Actinomycetota</taxon>
        <taxon>Actinomycetes</taxon>
        <taxon>Streptosporangiales</taxon>
        <taxon>Thermomonosporaceae</taxon>
        <taxon>Actinoallomurus</taxon>
    </lineage>
</organism>
<dbReference type="EMBL" id="BAABHK010000007">
    <property type="protein sequence ID" value="GAA4629581.1"/>
    <property type="molecule type" value="Genomic_DNA"/>
</dbReference>
<dbReference type="InterPro" id="IPR036881">
    <property type="entry name" value="Glyco_hydro_3_C_sf"/>
</dbReference>
<dbReference type="Pfam" id="PF14310">
    <property type="entry name" value="Fn3-like"/>
    <property type="match status" value="1"/>
</dbReference>
<feature type="domain" description="Fibronectin type III-like" evidence="3">
    <location>
        <begin position="621"/>
        <end position="691"/>
    </location>
</feature>
<dbReference type="InterPro" id="IPR050288">
    <property type="entry name" value="Cellulose_deg_GH3"/>
</dbReference>
<dbReference type="PANTHER" id="PTHR42715">
    <property type="entry name" value="BETA-GLUCOSIDASE"/>
    <property type="match status" value="1"/>
</dbReference>
<dbReference type="Gene3D" id="2.60.40.10">
    <property type="entry name" value="Immunoglobulins"/>
    <property type="match status" value="2"/>
</dbReference>
<comment type="similarity">
    <text evidence="1">Belongs to the glycosyl hydrolase 3 family.</text>
</comment>
<dbReference type="PANTHER" id="PTHR42715:SF10">
    <property type="entry name" value="BETA-GLUCOSIDASE"/>
    <property type="match status" value="1"/>
</dbReference>
<name>A0ABP8UF44_9ACTN</name>
<evidence type="ECO:0000259" key="3">
    <source>
        <dbReference type="SMART" id="SM01217"/>
    </source>
</evidence>